<evidence type="ECO:0000313" key="1">
    <source>
        <dbReference type="EMBL" id="ALF53678.1"/>
    </source>
</evidence>
<dbReference type="KEGG" id="npz:ACX27_13840"/>
<sequence length="318" mass="35962">MATDYVLFIHGVSIRNDKYADELFERLRKSASDRQRNLKKIALYWGDVNEELENKLLGQLRVSPYWKDVWFKEFREKQIIPFAGDAALYISRHVGAKVVNRMKTQAIANGLHQAQTDDRLHIVSHSWGTVILFDILFASRWDEDKAPGKDDVMAIRDSIFGVAGKNSDRRQGIPIASIHTLGSPVAIFSLTNINPGKDSTDSPSSHDITPNLQKFLECLQELRRGKKLPWRNYLHPGDPIAYPLQKLMIDLVDGNTKYLDIQDIPTHNAGWLEIPLAQTLLPLLSGGDAHGSYWRNNKVTQEIINVVQQETPTSGLVS</sequence>
<dbReference type="RefSeq" id="WP_062293360.1">
    <property type="nucleotide sequence ID" value="NZ_CP012036.1"/>
</dbReference>
<accession>A0A0M4SRT0</accession>
<keyword evidence="2" id="KW-1185">Reference proteome</keyword>
<organism evidence="1 2">
    <name type="scientific">Nostoc piscinale CENA21</name>
    <dbReference type="NCBI Taxonomy" id="224013"/>
    <lineage>
        <taxon>Bacteria</taxon>
        <taxon>Bacillati</taxon>
        <taxon>Cyanobacteriota</taxon>
        <taxon>Cyanophyceae</taxon>
        <taxon>Nostocales</taxon>
        <taxon>Nostocaceae</taxon>
        <taxon>Nostoc</taxon>
    </lineage>
</organism>
<gene>
    <name evidence="1" type="ORF">ACX27_13840</name>
</gene>
<dbReference type="STRING" id="224013.ACX27_13840"/>
<reference evidence="2" key="1">
    <citation type="submission" date="2015-07" db="EMBL/GenBank/DDBJ databases">
        <title>Genome Of Nitrogen-Fixing Cyanobacterium Nostoc piscinale CENA21 From Solimoes/Amazon River Floodplain Sediments And Comparative Genomics To Uncover Biosynthetic Natural Products Potential.</title>
        <authorList>
            <person name="Leao T.F."/>
            <person name="Leao P.N."/>
            <person name="Guimaraes P.I."/>
            <person name="de Melo A.G.C."/>
            <person name="Ramos R.T.J."/>
            <person name="Silva A."/>
            <person name="Fiore M.F."/>
            <person name="Schneider M.P.C."/>
        </authorList>
    </citation>
    <scope>NUCLEOTIDE SEQUENCE [LARGE SCALE GENOMIC DNA]</scope>
    <source>
        <strain evidence="2">CENA21</strain>
    </source>
</reference>
<evidence type="ECO:0000313" key="2">
    <source>
        <dbReference type="Proteomes" id="UP000062645"/>
    </source>
</evidence>
<dbReference type="AlphaFoldDB" id="A0A0M4SRT0"/>
<dbReference type="EMBL" id="CP012036">
    <property type="protein sequence ID" value="ALF53678.1"/>
    <property type="molecule type" value="Genomic_DNA"/>
</dbReference>
<protein>
    <submittedName>
        <fullName evidence="1">Uncharacterized protein</fullName>
    </submittedName>
</protein>
<reference evidence="1 2" key="2">
    <citation type="journal article" date="2016" name="Genome Announc.">
        <title>Draft Genome Sequence of the N2-Fixing Cyanobacterium Nostoc piscinale CENA21, Isolated from the Brazilian Amazon Floodplain.</title>
        <authorList>
            <person name="Leao T."/>
            <person name="Guimaraes P.I."/>
            <person name="de Melo A.G."/>
            <person name="Ramos R.T."/>
            <person name="Leao P.N."/>
            <person name="Silva A."/>
            <person name="Fiore M.F."/>
            <person name="Schneider M.P."/>
        </authorList>
    </citation>
    <scope>NUCLEOTIDE SEQUENCE [LARGE SCALE GENOMIC DNA]</scope>
    <source>
        <strain evidence="1 2">CENA21</strain>
    </source>
</reference>
<dbReference type="OrthoDB" id="570706at2"/>
<dbReference type="PATRIC" id="fig|224013.5.peg.3347"/>
<name>A0A0M4SRT0_9NOSO</name>
<dbReference type="Proteomes" id="UP000062645">
    <property type="component" value="Chromosome"/>
</dbReference>
<proteinExistence type="predicted"/>